<dbReference type="EMBL" id="JBJQND010000003">
    <property type="protein sequence ID" value="KAL3881738.1"/>
    <property type="molecule type" value="Genomic_DNA"/>
</dbReference>
<dbReference type="GO" id="GO:0005524">
    <property type="term" value="F:ATP binding"/>
    <property type="evidence" value="ECO:0007669"/>
    <property type="project" value="UniProtKB-KW"/>
</dbReference>
<evidence type="ECO:0000313" key="5">
    <source>
        <dbReference type="Proteomes" id="UP001634394"/>
    </source>
</evidence>
<dbReference type="Proteomes" id="UP001634394">
    <property type="component" value="Unassembled WGS sequence"/>
</dbReference>
<dbReference type="Pfam" id="PF00012">
    <property type="entry name" value="HSP70"/>
    <property type="match status" value="1"/>
</dbReference>
<dbReference type="Gene3D" id="3.30.420.40">
    <property type="match status" value="2"/>
</dbReference>
<evidence type="ECO:0000256" key="2">
    <source>
        <dbReference type="ARBA" id="ARBA00022741"/>
    </source>
</evidence>
<dbReference type="CDD" id="cd10229">
    <property type="entry name" value="ASKHA_NBD_HSP70_HSPA12"/>
    <property type="match status" value="1"/>
</dbReference>
<dbReference type="PANTHER" id="PTHR14187">
    <property type="entry name" value="ALPHA KINASE/ELONGATION FACTOR 2 KINASE"/>
    <property type="match status" value="1"/>
</dbReference>
<dbReference type="InterPro" id="IPR013126">
    <property type="entry name" value="Hsp_70_fam"/>
</dbReference>
<gene>
    <name evidence="4" type="ORF">ACJMK2_028134</name>
</gene>
<protein>
    <recommendedName>
        <fullName evidence="6">Heat shock 70 kDa protein 12A</fullName>
    </recommendedName>
</protein>
<dbReference type="AlphaFoldDB" id="A0ABD3X9R0"/>
<proteinExistence type="inferred from homology"/>
<evidence type="ECO:0000313" key="4">
    <source>
        <dbReference type="EMBL" id="KAL3881738.1"/>
    </source>
</evidence>
<keyword evidence="5" id="KW-1185">Reference proteome</keyword>
<reference evidence="4 5" key="1">
    <citation type="submission" date="2024-11" db="EMBL/GenBank/DDBJ databases">
        <title>Chromosome-level genome assembly of the freshwater bivalve Anodonta woodiana.</title>
        <authorList>
            <person name="Chen X."/>
        </authorList>
    </citation>
    <scope>NUCLEOTIDE SEQUENCE [LARGE SCALE GENOMIC DNA]</scope>
    <source>
        <strain evidence="4">MN2024</strain>
        <tissue evidence="4">Gills</tissue>
    </source>
</reference>
<sequence length="542" mass="61473">MASNKLLSVALDFGTSFSGYAFSFKHDKETIITSKWTGTDYSKAPTSILFNPQKDFDSFGFEAEDNYALLSKNGSQREWYLFKQFKLVLIKEKKLKRDTTICDVSGKEMLAMHVISAAITFLKNDFLENCRLRFPTLRETDIQWVLTVPAIWNDSAKQFMRLAANQAGLPDESLMLVLEPDAAAMSASCFTLCEEGEKYMILDCGGGTVDVSVVMKTSRGSMNCIFRPTGGVWGGTQVDDAFHEYLIAQFGVNRYTCMEKHEILQVQRSFENAKKKAQKPDTRKVGIWLPLTVRNDISSLQIRNKVVGDKLFLSVDEVVQLFIKPVNSIVSHLEEIINDTEMNDLRHIIMVGGFSESEILQSAIQNNYPQINVLVVNDPGSAILKGATVLGHNPNIIEIRRSTYTYGIAKYTKFVERYHDWKKLKVIDGKSKCKDIFDKFITVDEVIEINKTRVKKRYYPVYFGQTSMRLAVHRSTYKDPCYVTDLGCEKIGDLVIKMPDLTGEKKRRVKVSILFGETELRVEAVDKTTGKIYTAAFDFLGR</sequence>
<comment type="similarity">
    <text evidence="1">Belongs to the heat shock protein 70 family.</text>
</comment>
<dbReference type="InterPro" id="IPR043129">
    <property type="entry name" value="ATPase_NBD"/>
</dbReference>
<dbReference type="PANTHER" id="PTHR14187:SF5">
    <property type="entry name" value="HEAT SHOCK 70 KDA PROTEIN 12A"/>
    <property type="match status" value="1"/>
</dbReference>
<evidence type="ECO:0000256" key="3">
    <source>
        <dbReference type="ARBA" id="ARBA00022840"/>
    </source>
</evidence>
<evidence type="ECO:0008006" key="6">
    <source>
        <dbReference type="Google" id="ProtNLM"/>
    </source>
</evidence>
<dbReference type="SUPFAM" id="SSF53067">
    <property type="entry name" value="Actin-like ATPase domain"/>
    <property type="match status" value="2"/>
</dbReference>
<keyword evidence="2" id="KW-0547">Nucleotide-binding</keyword>
<keyword evidence="3" id="KW-0067">ATP-binding</keyword>
<name>A0ABD3X9R0_SINWO</name>
<dbReference type="PRINTS" id="PR00301">
    <property type="entry name" value="HEATSHOCK70"/>
</dbReference>
<comment type="caution">
    <text evidence="4">The sequence shown here is derived from an EMBL/GenBank/DDBJ whole genome shotgun (WGS) entry which is preliminary data.</text>
</comment>
<evidence type="ECO:0000256" key="1">
    <source>
        <dbReference type="ARBA" id="ARBA00007381"/>
    </source>
</evidence>
<accession>A0ABD3X9R0</accession>
<organism evidence="4 5">
    <name type="scientific">Sinanodonta woodiana</name>
    <name type="common">Chinese pond mussel</name>
    <name type="synonym">Anodonta woodiana</name>
    <dbReference type="NCBI Taxonomy" id="1069815"/>
    <lineage>
        <taxon>Eukaryota</taxon>
        <taxon>Metazoa</taxon>
        <taxon>Spiralia</taxon>
        <taxon>Lophotrochozoa</taxon>
        <taxon>Mollusca</taxon>
        <taxon>Bivalvia</taxon>
        <taxon>Autobranchia</taxon>
        <taxon>Heteroconchia</taxon>
        <taxon>Palaeoheterodonta</taxon>
        <taxon>Unionida</taxon>
        <taxon>Unionoidea</taxon>
        <taxon>Unionidae</taxon>
        <taxon>Unioninae</taxon>
        <taxon>Sinanodonta</taxon>
    </lineage>
</organism>